<evidence type="ECO:0000313" key="2">
    <source>
        <dbReference type="EMBL" id="TWT54882.1"/>
    </source>
</evidence>
<dbReference type="Proteomes" id="UP000316598">
    <property type="component" value="Unassembled WGS sequence"/>
</dbReference>
<evidence type="ECO:0000313" key="3">
    <source>
        <dbReference type="Proteomes" id="UP000316598"/>
    </source>
</evidence>
<comment type="caution">
    <text evidence="2">The sequence shown here is derived from an EMBL/GenBank/DDBJ whole genome shotgun (WGS) entry which is preliminary data.</text>
</comment>
<accession>A0A5C5WYA8</accession>
<organism evidence="2 3">
    <name type="scientific">Rubripirellula amarantea</name>
    <dbReference type="NCBI Taxonomy" id="2527999"/>
    <lineage>
        <taxon>Bacteria</taxon>
        <taxon>Pseudomonadati</taxon>
        <taxon>Planctomycetota</taxon>
        <taxon>Planctomycetia</taxon>
        <taxon>Pirellulales</taxon>
        <taxon>Pirellulaceae</taxon>
        <taxon>Rubripirellula</taxon>
    </lineage>
</organism>
<proteinExistence type="predicted"/>
<dbReference type="Gene3D" id="1.10.1660.10">
    <property type="match status" value="1"/>
</dbReference>
<dbReference type="SUPFAM" id="SSF46955">
    <property type="entry name" value="Putative DNA-binding domain"/>
    <property type="match status" value="1"/>
</dbReference>
<dbReference type="InterPro" id="IPR000551">
    <property type="entry name" value="MerR-type_HTH_dom"/>
</dbReference>
<gene>
    <name evidence="2" type="ORF">Pla22_25360</name>
</gene>
<dbReference type="InterPro" id="IPR009061">
    <property type="entry name" value="DNA-bd_dom_put_sf"/>
</dbReference>
<keyword evidence="3" id="KW-1185">Reference proteome</keyword>
<dbReference type="EMBL" id="SJPI01000001">
    <property type="protein sequence ID" value="TWT54882.1"/>
    <property type="molecule type" value="Genomic_DNA"/>
</dbReference>
<dbReference type="Pfam" id="PF00376">
    <property type="entry name" value="MerR"/>
    <property type="match status" value="1"/>
</dbReference>
<evidence type="ECO:0000259" key="1">
    <source>
        <dbReference type="PROSITE" id="PS50937"/>
    </source>
</evidence>
<dbReference type="CDD" id="cd04762">
    <property type="entry name" value="HTH_MerR-trunc"/>
    <property type="match status" value="1"/>
</dbReference>
<dbReference type="PROSITE" id="PS50937">
    <property type="entry name" value="HTH_MERR_2"/>
    <property type="match status" value="1"/>
</dbReference>
<feature type="domain" description="HTH merR-type" evidence="1">
    <location>
        <begin position="15"/>
        <end position="63"/>
    </location>
</feature>
<protein>
    <submittedName>
        <fullName evidence="2">MerR family regulatory protein</fullName>
    </submittedName>
</protein>
<dbReference type="GO" id="GO:0006355">
    <property type="term" value="P:regulation of DNA-templated transcription"/>
    <property type="evidence" value="ECO:0007669"/>
    <property type="project" value="InterPro"/>
</dbReference>
<dbReference type="AlphaFoldDB" id="A0A5C5WYA8"/>
<name>A0A5C5WYA8_9BACT</name>
<reference evidence="2 3" key="1">
    <citation type="submission" date="2019-02" db="EMBL/GenBank/DDBJ databases">
        <title>Deep-cultivation of Planctomycetes and their phenomic and genomic characterization uncovers novel biology.</title>
        <authorList>
            <person name="Wiegand S."/>
            <person name="Jogler M."/>
            <person name="Boedeker C."/>
            <person name="Pinto D."/>
            <person name="Vollmers J."/>
            <person name="Rivas-Marin E."/>
            <person name="Kohn T."/>
            <person name="Peeters S.H."/>
            <person name="Heuer A."/>
            <person name="Rast P."/>
            <person name="Oberbeckmann S."/>
            <person name="Bunk B."/>
            <person name="Jeske O."/>
            <person name="Meyerdierks A."/>
            <person name="Storesund J.E."/>
            <person name="Kallscheuer N."/>
            <person name="Luecker S."/>
            <person name="Lage O.M."/>
            <person name="Pohl T."/>
            <person name="Merkel B.J."/>
            <person name="Hornburger P."/>
            <person name="Mueller R.-W."/>
            <person name="Bruemmer F."/>
            <person name="Labrenz M."/>
            <person name="Spormann A.M."/>
            <person name="Op Den Camp H."/>
            <person name="Overmann J."/>
            <person name="Amann R."/>
            <person name="Jetten M.S.M."/>
            <person name="Mascher T."/>
            <person name="Medema M.H."/>
            <person name="Devos D.P."/>
            <person name="Kaster A.-K."/>
            <person name="Ovreas L."/>
            <person name="Rohde M."/>
            <person name="Galperin M.Y."/>
            <person name="Jogler C."/>
        </authorList>
    </citation>
    <scope>NUCLEOTIDE SEQUENCE [LARGE SCALE GENOMIC DNA]</scope>
    <source>
        <strain evidence="2 3">Pla22</strain>
    </source>
</reference>
<sequence>MQMNVQDQVTRLHGMMRVGQAAKYLGVSAETLRNWDRAGRLVATRHPVTGYRYYEPKDLEKFLGEIIKERMPS</sequence>
<dbReference type="GO" id="GO:0003677">
    <property type="term" value="F:DNA binding"/>
    <property type="evidence" value="ECO:0007669"/>
    <property type="project" value="InterPro"/>
</dbReference>